<feature type="transmembrane region" description="Helical" evidence="7">
    <location>
        <begin position="223"/>
        <end position="244"/>
    </location>
</feature>
<sequence>MKCEKQEDYCVAIPLLYSGKDVITKAEKEQYNTIGGNASFMNTCFNGLNALSGVGILSIPYALASGGWFSLILLFIIAGSTFYTGLLIKRCMDVDPTIRTYPDIGDRAFGKTGGTIVSITVNIELYMVATGFLILEGDNMSNLFPDMDFYIYGTHIAAKTGFVILVAIIILPTSWLNSLSILSYISASGVLATVIILSSIFWAGAVDGIGFQEKGQIVNWNGIPSAISLYAFCYCAHPVFPTLYTSMRNQHQFTKVLFFCFTFCTVTYSFMAIIGYLMFGSKAESQITLNLPTHHISSRVAICTTLVTPIAKYALMLTPTVNAIEARFQSCNNKRMCSFLIRTILMISTVIVALSLPFFGYLMSLVGALLSATTSITIPCLCYMKISGIYRRIGVEVVIVGLVVLSGIVVAVVGTYVSLIDIINNLGVTS</sequence>
<feature type="domain" description="Amino acid transporter transmembrane" evidence="8">
    <location>
        <begin position="37"/>
        <end position="417"/>
    </location>
</feature>
<dbReference type="GO" id="GO:0016020">
    <property type="term" value="C:membrane"/>
    <property type="evidence" value="ECO:0007669"/>
    <property type="project" value="UniProtKB-SubCell"/>
</dbReference>
<dbReference type="Pfam" id="PF01490">
    <property type="entry name" value="Aa_trans"/>
    <property type="match status" value="1"/>
</dbReference>
<reference evidence="9" key="1">
    <citation type="journal article" date="2023" name="bioRxiv">
        <title>Improved chromosome-level genome assembly for marigold (Tagetes erecta).</title>
        <authorList>
            <person name="Jiang F."/>
            <person name="Yuan L."/>
            <person name="Wang S."/>
            <person name="Wang H."/>
            <person name="Xu D."/>
            <person name="Wang A."/>
            <person name="Fan W."/>
        </authorList>
    </citation>
    <scope>NUCLEOTIDE SEQUENCE</scope>
    <source>
        <strain evidence="9">WSJ</strain>
        <tissue evidence="9">Leaf</tissue>
    </source>
</reference>
<dbReference type="AlphaFoldDB" id="A0AAD8L809"/>
<evidence type="ECO:0000259" key="8">
    <source>
        <dbReference type="Pfam" id="PF01490"/>
    </source>
</evidence>
<feature type="transmembrane region" description="Helical" evidence="7">
    <location>
        <begin position="182"/>
        <end position="203"/>
    </location>
</feature>
<feature type="transmembrane region" description="Helical" evidence="7">
    <location>
        <begin position="365"/>
        <end position="386"/>
    </location>
</feature>
<evidence type="ECO:0000256" key="5">
    <source>
        <dbReference type="ARBA" id="ARBA00022989"/>
    </source>
</evidence>
<comment type="subcellular location">
    <subcellularLocation>
        <location evidence="1">Membrane</location>
    </subcellularLocation>
</comment>
<keyword evidence="4" id="KW-0029">Amino-acid transport</keyword>
<dbReference type="EMBL" id="JAUHHV010000002">
    <property type="protein sequence ID" value="KAK1432865.1"/>
    <property type="molecule type" value="Genomic_DNA"/>
</dbReference>
<keyword evidence="10" id="KW-1185">Reference proteome</keyword>
<evidence type="ECO:0000313" key="9">
    <source>
        <dbReference type="EMBL" id="KAK1432865.1"/>
    </source>
</evidence>
<keyword evidence="2" id="KW-0813">Transport</keyword>
<proteinExistence type="predicted"/>
<evidence type="ECO:0000256" key="4">
    <source>
        <dbReference type="ARBA" id="ARBA00022970"/>
    </source>
</evidence>
<protein>
    <recommendedName>
        <fullName evidence="8">Amino acid transporter transmembrane domain-containing protein</fullName>
    </recommendedName>
</protein>
<feature type="transmembrane region" description="Helical" evidence="7">
    <location>
        <begin position="108"/>
        <end position="129"/>
    </location>
</feature>
<feature type="transmembrane region" description="Helical" evidence="7">
    <location>
        <begin position="256"/>
        <end position="279"/>
    </location>
</feature>
<feature type="transmembrane region" description="Helical" evidence="7">
    <location>
        <begin position="339"/>
        <end position="359"/>
    </location>
</feature>
<accession>A0AAD8L809</accession>
<feature type="transmembrane region" description="Helical" evidence="7">
    <location>
        <begin position="149"/>
        <end position="170"/>
    </location>
</feature>
<evidence type="ECO:0000256" key="3">
    <source>
        <dbReference type="ARBA" id="ARBA00022692"/>
    </source>
</evidence>
<feature type="transmembrane region" description="Helical" evidence="7">
    <location>
        <begin position="67"/>
        <end position="88"/>
    </location>
</feature>
<name>A0AAD8L809_TARER</name>
<dbReference type="InterPro" id="IPR013057">
    <property type="entry name" value="AA_transpt_TM"/>
</dbReference>
<evidence type="ECO:0000256" key="1">
    <source>
        <dbReference type="ARBA" id="ARBA00004370"/>
    </source>
</evidence>
<evidence type="ECO:0000313" key="10">
    <source>
        <dbReference type="Proteomes" id="UP001229421"/>
    </source>
</evidence>
<dbReference type="PANTHER" id="PTHR48017">
    <property type="entry name" value="OS05G0424000 PROTEIN-RELATED"/>
    <property type="match status" value="1"/>
</dbReference>
<evidence type="ECO:0000256" key="6">
    <source>
        <dbReference type="ARBA" id="ARBA00023136"/>
    </source>
</evidence>
<evidence type="ECO:0000256" key="2">
    <source>
        <dbReference type="ARBA" id="ARBA00022448"/>
    </source>
</evidence>
<gene>
    <name evidence="9" type="ORF">QVD17_09767</name>
</gene>
<organism evidence="9 10">
    <name type="scientific">Tagetes erecta</name>
    <name type="common">African marigold</name>
    <dbReference type="NCBI Taxonomy" id="13708"/>
    <lineage>
        <taxon>Eukaryota</taxon>
        <taxon>Viridiplantae</taxon>
        <taxon>Streptophyta</taxon>
        <taxon>Embryophyta</taxon>
        <taxon>Tracheophyta</taxon>
        <taxon>Spermatophyta</taxon>
        <taxon>Magnoliopsida</taxon>
        <taxon>eudicotyledons</taxon>
        <taxon>Gunneridae</taxon>
        <taxon>Pentapetalae</taxon>
        <taxon>asterids</taxon>
        <taxon>campanulids</taxon>
        <taxon>Asterales</taxon>
        <taxon>Asteraceae</taxon>
        <taxon>Asteroideae</taxon>
        <taxon>Heliantheae alliance</taxon>
        <taxon>Tageteae</taxon>
        <taxon>Tagetes</taxon>
    </lineage>
</organism>
<keyword evidence="5 7" id="KW-1133">Transmembrane helix</keyword>
<keyword evidence="3 7" id="KW-0812">Transmembrane</keyword>
<keyword evidence="6 7" id="KW-0472">Membrane</keyword>
<dbReference type="GO" id="GO:0006865">
    <property type="term" value="P:amino acid transport"/>
    <property type="evidence" value="ECO:0007669"/>
    <property type="project" value="UniProtKB-KW"/>
</dbReference>
<evidence type="ECO:0000256" key="7">
    <source>
        <dbReference type="SAM" id="Phobius"/>
    </source>
</evidence>
<feature type="transmembrane region" description="Helical" evidence="7">
    <location>
        <begin position="299"/>
        <end position="318"/>
    </location>
</feature>
<dbReference type="Proteomes" id="UP001229421">
    <property type="component" value="Unassembled WGS sequence"/>
</dbReference>
<comment type="caution">
    <text evidence="9">The sequence shown here is derived from an EMBL/GenBank/DDBJ whole genome shotgun (WGS) entry which is preliminary data.</text>
</comment>
<feature type="transmembrane region" description="Helical" evidence="7">
    <location>
        <begin position="398"/>
        <end position="420"/>
    </location>
</feature>